<dbReference type="InterPro" id="IPR018037">
    <property type="entry name" value="FixH_proteobacterial"/>
</dbReference>
<name>A0ABU0LTD9_9HYPH</name>
<gene>
    <name evidence="2" type="ORF">QOZ99_002871</name>
</gene>
<dbReference type="RefSeq" id="WP_306890658.1">
    <property type="nucleotide sequence ID" value="NZ_JAUSVR010000009.1"/>
</dbReference>
<dbReference type="EMBL" id="JAUSVR010000009">
    <property type="protein sequence ID" value="MDQ0511971.1"/>
    <property type="molecule type" value="Genomic_DNA"/>
</dbReference>
<dbReference type="PIRSF" id="PIRSF011386">
    <property type="entry name" value="FixH"/>
    <property type="match status" value="1"/>
</dbReference>
<dbReference type="Proteomes" id="UP001235094">
    <property type="component" value="Unassembled WGS sequence"/>
</dbReference>
<keyword evidence="1" id="KW-1133">Transmembrane helix</keyword>
<accession>A0ABU0LTD9</accession>
<evidence type="ECO:0000313" key="2">
    <source>
        <dbReference type="EMBL" id="MDQ0511971.1"/>
    </source>
</evidence>
<reference evidence="2 3" key="1">
    <citation type="submission" date="2023-07" db="EMBL/GenBank/DDBJ databases">
        <title>Genomic Encyclopedia of Type Strains, Phase IV (KMG-IV): sequencing the most valuable type-strain genomes for metagenomic binning, comparative biology and taxonomic classification.</title>
        <authorList>
            <person name="Goeker M."/>
        </authorList>
    </citation>
    <scope>NUCLEOTIDE SEQUENCE [LARGE SCALE GENOMIC DNA]</scope>
    <source>
        <strain evidence="2 3">DSM 15561</strain>
    </source>
</reference>
<comment type="caution">
    <text evidence="2">The sequence shown here is derived from an EMBL/GenBank/DDBJ whole genome shotgun (WGS) entry which is preliminary data.</text>
</comment>
<protein>
    <submittedName>
        <fullName evidence="2">Nitrogen fixation protein FixH</fullName>
    </submittedName>
</protein>
<dbReference type="InterPro" id="IPR008620">
    <property type="entry name" value="FixH"/>
</dbReference>
<proteinExistence type="predicted"/>
<dbReference type="Pfam" id="PF05751">
    <property type="entry name" value="FixH"/>
    <property type="match status" value="1"/>
</dbReference>
<keyword evidence="3" id="KW-1185">Reference proteome</keyword>
<feature type="transmembrane region" description="Helical" evidence="1">
    <location>
        <begin position="28"/>
        <end position="46"/>
    </location>
</feature>
<evidence type="ECO:0000313" key="3">
    <source>
        <dbReference type="Proteomes" id="UP001235094"/>
    </source>
</evidence>
<keyword evidence="1" id="KW-0812">Transmembrane</keyword>
<evidence type="ECO:0000256" key="1">
    <source>
        <dbReference type="SAM" id="Phobius"/>
    </source>
</evidence>
<keyword evidence="1" id="KW-0472">Membrane</keyword>
<sequence length="172" mass="19001">MPAPFSPAPLSAPRVKQRPGRPLTGRAVLLYLVAFFGVVFAVNFFMARVAMSTFGGVETDSSYQAGLTYTKERMAAAAQDSLRWKVDAHIEPGRLDIAARDAEGRPLTGVTLSAVLHHPTDRRFDVTLDPVSLAAGQWRATDQVQSGQWELVLEFSRDGERLFRSTNRVVLR</sequence>
<organism evidence="2 3">
    <name type="scientific">Ancylobacter amanitiformis</name>
    <dbReference type="NCBI Taxonomy" id="217069"/>
    <lineage>
        <taxon>Bacteria</taxon>
        <taxon>Pseudomonadati</taxon>
        <taxon>Pseudomonadota</taxon>
        <taxon>Alphaproteobacteria</taxon>
        <taxon>Hyphomicrobiales</taxon>
        <taxon>Xanthobacteraceae</taxon>
        <taxon>Ancylobacter</taxon>
    </lineage>
</organism>